<dbReference type="PRINTS" id="PR00471">
    <property type="entry name" value="ACETATEKNASE"/>
</dbReference>
<keyword evidence="2 6" id="KW-0808">Transferase</keyword>
<dbReference type="InterPro" id="IPR000890">
    <property type="entry name" value="Aliphatic_acid_kin_short-chain"/>
</dbReference>
<keyword evidence="6" id="KW-0963">Cytoplasm</keyword>
<accession>A0ABY5TTJ0</accession>
<comment type="cofactor">
    <cofactor evidence="6">
        <name>Mg(2+)</name>
        <dbReference type="ChEBI" id="CHEBI:18420"/>
    </cofactor>
    <cofactor evidence="6">
        <name>Mn(2+)</name>
        <dbReference type="ChEBI" id="CHEBI:29035"/>
    </cofactor>
    <text evidence="6">Mg(2+). Can also accept Mn(2+).</text>
</comment>
<dbReference type="EMBL" id="CP103423">
    <property type="protein sequence ID" value="UWD33980.1"/>
    <property type="molecule type" value="Genomic_DNA"/>
</dbReference>
<dbReference type="NCBIfam" id="NF005520">
    <property type="entry name" value="PRK07157.1"/>
    <property type="match status" value="1"/>
</dbReference>
<feature type="binding site" evidence="6">
    <location>
        <begin position="280"/>
        <end position="282"/>
    </location>
    <ligand>
        <name>ATP</name>
        <dbReference type="ChEBI" id="CHEBI:30616"/>
    </ligand>
</feature>
<evidence type="ECO:0000256" key="6">
    <source>
        <dbReference type="HAMAP-Rule" id="MF_00020"/>
    </source>
</evidence>
<evidence type="ECO:0000313" key="9">
    <source>
        <dbReference type="Proteomes" id="UP001058364"/>
    </source>
</evidence>
<name>A0ABY5TTJ0_9BACT</name>
<evidence type="ECO:0000256" key="4">
    <source>
        <dbReference type="ARBA" id="ARBA00022777"/>
    </source>
</evidence>
<evidence type="ECO:0000256" key="1">
    <source>
        <dbReference type="ARBA" id="ARBA00008748"/>
    </source>
</evidence>
<sequence>MGGKVLVINAGSSSMKWSLFSKNDFSIVASGIAERVGIEGSFLKINFEGSEIKKEIKLNDHKAAAIETLKLWQKHKIVKKINEVELIGFRVVHGGEYFNDSIKIDSKVIELIGECSKFAPLHNPGALQAINAMLDILPNAKMSATFDTAFHTTIPSINSQYGINREFAQKWGIKKYGMHGISHKFITLKLQEILNKNSVNFVNLHIGNGASLCAVKDSKSFDTSMGFTPLAGIMMGTRSGDIDPAIHEYATEVAGMSLKEFTNLLNKNSGLLGVSGISSDMRDLVKRYKENDENAIFTLNLYAQKIVDYLANYINKVGKKIDALVFTAGIGENSSFIRELVIEKLDLPNLNIELDQNKNNISPSEIKDYLLISSNNSQIPVYVIRTNEELLIAQDAVKLYE</sequence>
<evidence type="ECO:0000313" key="8">
    <source>
        <dbReference type="EMBL" id="UWD33980.1"/>
    </source>
</evidence>
<dbReference type="InterPro" id="IPR004372">
    <property type="entry name" value="Ac/propionate_kinase"/>
</dbReference>
<feature type="binding site" evidence="6">
    <location>
        <begin position="329"/>
        <end position="333"/>
    </location>
    <ligand>
        <name>ATP</name>
        <dbReference type="ChEBI" id="CHEBI:30616"/>
    </ligand>
</feature>
<dbReference type="Gene3D" id="3.30.420.40">
    <property type="match status" value="2"/>
</dbReference>
<evidence type="ECO:0000256" key="5">
    <source>
        <dbReference type="ARBA" id="ARBA00022840"/>
    </source>
</evidence>
<evidence type="ECO:0000256" key="2">
    <source>
        <dbReference type="ARBA" id="ARBA00022679"/>
    </source>
</evidence>
<keyword evidence="9" id="KW-1185">Reference proteome</keyword>
<keyword evidence="6" id="KW-0460">Magnesium</keyword>
<comment type="subunit">
    <text evidence="6">Homodimer.</text>
</comment>
<reference evidence="8" key="1">
    <citation type="submission" date="2022-08" db="EMBL/GenBank/DDBJ databases">
        <title>Complete genome sequence of Mycoplasma molare type strain H 542.</title>
        <authorList>
            <person name="Spergser J."/>
        </authorList>
    </citation>
    <scope>NUCLEOTIDE SEQUENCE</scope>
    <source>
        <strain evidence="8">H 542</strain>
    </source>
</reference>
<feature type="binding site" evidence="6">
    <location>
        <position position="388"/>
    </location>
    <ligand>
        <name>Mg(2+)</name>
        <dbReference type="ChEBI" id="CHEBI:18420"/>
    </ligand>
</feature>
<comment type="pathway">
    <text evidence="6">Metabolic intermediate biosynthesis; acetyl-CoA biosynthesis; acetyl-CoA from acetate: step 1/2.</text>
</comment>
<dbReference type="GO" id="GO:0008776">
    <property type="term" value="F:acetate kinase activity"/>
    <property type="evidence" value="ECO:0007669"/>
    <property type="project" value="UniProtKB-EC"/>
</dbReference>
<dbReference type="Proteomes" id="UP001058364">
    <property type="component" value="Chromosome"/>
</dbReference>
<dbReference type="SUPFAM" id="SSF53067">
    <property type="entry name" value="Actin-like ATPase domain"/>
    <property type="match status" value="2"/>
</dbReference>
<feature type="binding site" evidence="6">
    <location>
        <begin position="205"/>
        <end position="209"/>
    </location>
    <ligand>
        <name>ATP</name>
        <dbReference type="ChEBI" id="CHEBI:30616"/>
    </ligand>
</feature>
<dbReference type="PIRSF" id="PIRSF000722">
    <property type="entry name" value="Acetate_prop_kin"/>
    <property type="match status" value="1"/>
</dbReference>
<comment type="catalytic activity">
    <reaction evidence="6">
        <text>acetate + ATP = acetyl phosphate + ADP</text>
        <dbReference type="Rhea" id="RHEA:11352"/>
        <dbReference type="ChEBI" id="CHEBI:22191"/>
        <dbReference type="ChEBI" id="CHEBI:30089"/>
        <dbReference type="ChEBI" id="CHEBI:30616"/>
        <dbReference type="ChEBI" id="CHEBI:456216"/>
        <dbReference type="EC" id="2.7.2.1"/>
    </reaction>
</comment>
<evidence type="ECO:0000256" key="7">
    <source>
        <dbReference type="RuleBase" id="RU003835"/>
    </source>
</evidence>
<dbReference type="Pfam" id="PF00871">
    <property type="entry name" value="Acetate_kinase"/>
    <property type="match status" value="1"/>
</dbReference>
<feature type="site" description="Transition state stabilizer" evidence="6">
    <location>
        <position position="238"/>
    </location>
</feature>
<dbReference type="RefSeq" id="WP_027123382.1">
    <property type="nucleotide sequence ID" value="NZ_CP103423.1"/>
</dbReference>
<dbReference type="EC" id="2.7.2.1" evidence="6"/>
<comment type="function">
    <text evidence="6">Catalyzes the formation of acetyl phosphate from acetate and ATP. Can also catalyze the reverse reaction.</text>
</comment>
<feature type="binding site" evidence="6">
    <location>
        <position position="16"/>
    </location>
    <ligand>
        <name>ATP</name>
        <dbReference type="ChEBI" id="CHEBI:30616"/>
    </ligand>
</feature>
<dbReference type="InterPro" id="IPR043129">
    <property type="entry name" value="ATPase_NBD"/>
</dbReference>
<organism evidence="8 9">
    <name type="scientific">Mesomycoplasma molare</name>
    <dbReference type="NCBI Taxonomy" id="171288"/>
    <lineage>
        <taxon>Bacteria</taxon>
        <taxon>Bacillati</taxon>
        <taxon>Mycoplasmatota</taxon>
        <taxon>Mycoplasmoidales</taxon>
        <taxon>Metamycoplasmataceae</taxon>
        <taxon>Mesomycoplasma</taxon>
    </lineage>
</organism>
<comment type="subcellular location">
    <subcellularLocation>
        <location evidence="6">Cytoplasm</location>
    </subcellularLocation>
</comment>
<evidence type="ECO:0000256" key="3">
    <source>
        <dbReference type="ARBA" id="ARBA00022741"/>
    </source>
</evidence>
<proteinExistence type="inferred from homology"/>
<comment type="similarity">
    <text evidence="1 6 7">Belongs to the acetokinase family.</text>
</comment>
<dbReference type="PROSITE" id="PS01075">
    <property type="entry name" value="ACETATE_KINASE_1"/>
    <property type="match status" value="1"/>
</dbReference>
<keyword evidence="4 6" id="KW-0418">Kinase</keyword>
<protein>
    <recommendedName>
        <fullName evidence="6">Acetate kinase</fullName>
        <ecNumber evidence="6">2.7.2.1</ecNumber>
    </recommendedName>
    <alternativeName>
        <fullName evidence="6">Acetokinase</fullName>
    </alternativeName>
</protein>
<feature type="active site" description="Proton donor/acceptor" evidence="6">
    <location>
        <position position="147"/>
    </location>
</feature>
<dbReference type="PANTHER" id="PTHR21060">
    <property type="entry name" value="ACETATE KINASE"/>
    <property type="match status" value="1"/>
</dbReference>
<keyword evidence="3 6" id="KW-0547">Nucleotide-binding</keyword>
<feature type="binding site" evidence="6">
    <location>
        <position position="90"/>
    </location>
    <ligand>
        <name>substrate</name>
    </ligand>
</feature>
<keyword evidence="6" id="KW-0479">Metal-binding</keyword>
<feature type="binding site" evidence="6">
    <location>
        <position position="9"/>
    </location>
    <ligand>
        <name>Mg(2+)</name>
        <dbReference type="ChEBI" id="CHEBI:18420"/>
    </ligand>
</feature>
<dbReference type="NCBIfam" id="TIGR00016">
    <property type="entry name" value="ackA"/>
    <property type="match status" value="1"/>
</dbReference>
<dbReference type="InterPro" id="IPR023865">
    <property type="entry name" value="Aliphatic_acid_kinase_CS"/>
</dbReference>
<gene>
    <name evidence="6" type="primary">ackA</name>
    <name evidence="8" type="ORF">NX772_02630</name>
</gene>
<dbReference type="HAMAP" id="MF_00020">
    <property type="entry name" value="Acetate_kinase"/>
    <property type="match status" value="1"/>
</dbReference>
<dbReference type="PANTHER" id="PTHR21060:SF15">
    <property type="entry name" value="ACETATE KINASE-RELATED"/>
    <property type="match status" value="1"/>
</dbReference>
<feature type="site" description="Transition state stabilizer" evidence="6">
    <location>
        <position position="179"/>
    </location>
</feature>
<keyword evidence="5 6" id="KW-0067">ATP-binding</keyword>